<organism evidence="4 5">
    <name type="scientific">Tanacetum coccineum</name>
    <dbReference type="NCBI Taxonomy" id="301880"/>
    <lineage>
        <taxon>Eukaryota</taxon>
        <taxon>Viridiplantae</taxon>
        <taxon>Streptophyta</taxon>
        <taxon>Embryophyta</taxon>
        <taxon>Tracheophyta</taxon>
        <taxon>Spermatophyta</taxon>
        <taxon>Magnoliopsida</taxon>
        <taxon>eudicotyledons</taxon>
        <taxon>Gunneridae</taxon>
        <taxon>Pentapetalae</taxon>
        <taxon>asterids</taxon>
        <taxon>campanulids</taxon>
        <taxon>Asterales</taxon>
        <taxon>Asteraceae</taxon>
        <taxon>Asteroideae</taxon>
        <taxon>Anthemideae</taxon>
        <taxon>Anthemidinae</taxon>
        <taxon>Tanacetum</taxon>
    </lineage>
</organism>
<dbReference type="InterPro" id="IPR002182">
    <property type="entry name" value="NB-ARC"/>
</dbReference>
<dbReference type="PANTHER" id="PTHR36766">
    <property type="entry name" value="PLANT BROAD-SPECTRUM MILDEW RESISTANCE PROTEIN RPW8"/>
    <property type="match status" value="1"/>
</dbReference>
<dbReference type="Gene3D" id="3.40.50.300">
    <property type="entry name" value="P-loop containing nucleotide triphosphate hydrolases"/>
    <property type="match status" value="1"/>
</dbReference>
<sequence length="191" mass="21821">MIYKSVTRKKCELPTMENLITMLGEVLGSKRYLLVLDDVWDEERAYWDDFRRCMVNVNSQNGNDIIVTTRKLEIGTIDMTKDSCTLQGLSDDEGWFMFKDRAKPLPDLEEIGRDVVRKCRGLSLLVKVLESMFCPRKAWFGAKKKNLSTSPYIDFSLTSPFGGGRVKRKNQQAAAKNVAGGDADEDERFYL</sequence>
<evidence type="ECO:0000313" key="5">
    <source>
        <dbReference type="Proteomes" id="UP001151760"/>
    </source>
</evidence>
<keyword evidence="5" id="KW-1185">Reference proteome</keyword>
<proteinExistence type="predicted"/>
<dbReference type="PANTHER" id="PTHR36766:SF70">
    <property type="entry name" value="DISEASE RESISTANCE PROTEIN RGA4"/>
    <property type="match status" value="1"/>
</dbReference>
<evidence type="ECO:0000256" key="2">
    <source>
        <dbReference type="ARBA" id="ARBA00022821"/>
    </source>
</evidence>
<dbReference type="InterPro" id="IPR042197">
    <property type="entry name" value="Apaf_helical"/>
</dbReference>
<dbReference type="Pfam" id="PF00931">
    <property type="entry name" value="NB-ARC"/>
    <property type="match status" value="1"/>
</dbReference>
<dbReference type="SUPFAM" id="SSF52540">
    <property type="entry name" value="P-loop containing nucleoside triphosphate hydrolases"/>
    <property type="match status" value="1"/>
</dbReference>
<protein>
    <submittedName>
        <fullName evidence="4">CC-NBS-LRR resistance protein</fullName>
    </submittedName>
</protein>
<evidence type="ECO:0000259" key="3">
    <source>
        <dbReference type="Pfam" id="PF00931"/>
    </source>
</evidence>
<comment type="caution">
    <text evidence="4">The sequence shown here is derived from an EMBL/GenBank/DDBJ whole genome shotgun (WGS) entry which is preliminary data.</text>
</comment>
<dbReference type="Gene3D" id="1.10.8.430">
    <property type="entry name" value="Helical domain of apoptotic protease-activating factors"/>
    <property type="match status" value="1"/>
</dbReference>
<dbReference type="Proteomes" id="UP001151760">
    <property type="component" value="Unassembled WGS sequence"/>
</dbReference>
<evidence type="ECO:0000313" key="4">
    <source>
        <dbReference type="EMBL" id="GJT24440.1"/>
    </source>
</evidence>
<accession>A0ABQ5CBY8</accession>
<reference evidence="4" key="2">
    <citation type="submission" date="2022-01" db="EMBL/GenBank/DDBJ databases">
        <authorList>
            <person name="Yamashiro T."/>
            <person name="Shiraishi A."/>
            <person name="Satake H."/>
            <person name="Nakayama K."/>
        </authorList>
    </citation>
    <scope>NUCLEOTIDE SEQUENCE</scope>
</reference>
<keyword evidence="1" id="KW-0433">Leucine-rich repeat</keyword>
<name>A0ABQ5CBY8_9ASTR</name>
<gene>
    <name evidence="4" type="ORF">Tco_0894377</name>
</gene>
<dbReference type="InterPro" id="IPR027417">
    <property type="entry name" value="P-loop_NTPase"/>
</dbReference>
<evidence type="ECO:0000256" key="1">
    <source>
        <dbReference type="ARBA" id="ARBA00022614"/>
    </source>
</evidence>
<keyword evidence="2" id="KW-0611">Plant defense</keyword>
<feature type="domain" description="NB-ARC" evidence="3">
    <location>
        <begin position="16"/>
        <end position="102"/>
    </location>
</feature>
<reference evidence="4" key="1">
    <citation type="journal article" date="2022" name="Int. J. Mol. Sci.">
        <title>Draft Genome of Tanacetum Coccineum: Genomic Comparison of Closely Related Tanacetum-Family Plants.</title>
        <authorList>
            <person name="Yamashiro T."/>
            <person name="Shiraishi A."/>
            <person name="Nakayama K."/>
            <person name="Satake H."/>
        </authorList>
    </citation>
    <scope>NUCLEOTIDE SEQUENCE</scope>
</reference>
<dbReference type="EMBL" id="BQNB010014136">
    <property type="protein sequence ID" value="GJT24440.1"/>
    <property type="molecule type" value="Genomic_DNA"/>
</dbReference>